<dbReference type="GO" id="GO:0005737">
    <property type="term" value="C:cytoplasm"/>
    <property type="evidence" value="ECO:0007669"/>
    <property type="project" value="TreeGrafter"/>
</dbReference>
<dbReference type="AlphaFoldDB" id="A0A3E1NRV1"/>
<dbReference type="OrthoDB" id="9802328at2"/>
<dbReference type="Proteomes" id="UP000261284">
    <property type="component" value="Unassembled WGS sequence"/>
</dbReference>
<sequence>MFDQTPQILQTFVSKLPDVGTTIFTVMSQLAAEHNAVNLGQGFPDFPMDSQLTDLVNKAMKNGFNQYVHMNGLMQLRERIAEKAQRLYNSNINPDTDITITPGGTYAIYTALTTILQPGDEVIVFEPSYDSYVPNVKINGGVPVYISLQYPDYSIPWDKVKSKITARTRAIIINSPHNPTGSVLHEQDMQQLQDIVRGTNILIVSDEVYEHLIFDDLPHMSVLRYPELLERSFVCFSFGKTYHCTGWKLGYCISSPQLMAEFRKVHQFNSFSCNTPMQVAIAEFLQYPEAYLSLGKFLQHKRDYFQQLMQQTPFKPLASHGSYFQCYSYAHLSNESDRDFAIRLTREAGVATIPVSVFYHNEKDDKVLRFCFAKKASTLEKAVDKLKNAVISRV</sequence>
<dbReference type="Gene3D" id="3.90.1150.10">
    <property type="entry name" value="Aspartate Aminotransferase, domain 1"/>
    <property type="match status" value="1"/>
</dbReference>
<protein>
    <submittedName>
        <fullName evidence="7">Aminotransferase class I/II-fold pyridoxal phosphate-dependent enzyme</fullName>
    </submittedName>
</protein>
<dbReference type="GO" id="GO:0016212">
    <property type="term" value="F:kynurenine-oxoglutarate transaminase activity"/>
    <property type="evidence" value="ECO:0007669"/>
    <property type="project" value="TreeGrafter"/>
</dbReference>
<dbReference type="EMBL" id="QTJU01000001">
    <property type="protein sequence ID" value="RFM30640.1"/>
    <property type="molecule type" value="Genomic_DNA"/>
</dbReference>
<name>A0A3E1NRV1_9BACT</name>
<evidence type="ECO:0000259" key="6">
    <source>
        <dbReference type="Pfam" id="PF00155"/>
    </source>
</evidence>
<evidence type="ECO:0000256" key="3">
    <source>
        <dbReference type="ARBA" id="ARBA00022576"/>
    </source>
</evidence>
<accession>A0A3E1NRV1</accession>
<organism evidence="7 8">
    <name type="scientific">Deminuibacter soli</name>
    <dbReference type="NCBI Taxonomy" id="2291815"/>
    <lineage>
        <taxon>Bacteria</taxon>
        <taxon>Pseudomonadati</taxon>
        <taxon>Bacteroidota</taxon>
        <taxon>Chitinophagia</taxon>
        <taxon>Chitinophagales</taxon>
        <taxon>Chitinophagaceae</taxon>
        <taxon>Deminuibacter</taxon>
    </lineage>
</organism>
<dbReference type="NCBIfam" id="NF009079">
    <property type="entry name" value="PRK12414.1"/>
    <property type="match status" value="1"/>
</dbReference>
<dbReference type="PANTHER" id="PTHR43807">
    <property type="entry name" value="FI04487P"/>
    <property type="match status" value="1"/>
</dbReference>
<evidence type="ECO:0000313" key="7">
    <source>
        <dbReference type="EMBL" id="RFM30640.1"/>
    </source>
</evidence>
<dbReference type="Gene3D" id="3.40.640.10">
    <property type="entry name" value="Type I PLP-dependent aspartate aminotransferase-like (Major domain)"/>
    <property type="match status" value="1"/>
</dbReference>
<dbReference type="PANTHER" id="PTHR43807:SF20">
    <property type="entry name" value="FI04487P"/>
    <property type="match status" value="1"/>
</dbReference>
<dbReference type="InterPro" id="IPR051326">
    <property type="entry name" value="Kynurenine-oxoglutarate_AT"/>
</dbReference>
<dbReference type="Pfam" id="PF00155">
    <property type="entry name" value="Aminotran_1_2"/>
    <property type="match status" value="1"/>
</dbReference>
<dbReference type="InterPro" id="IPR015424">
    <property type="entry name" value="PyrdxlP-dep_Trfase"/>
</dbReference>
<dbReference type="CDD" id="cd00609">
    <property type="entry name" value="AAT_like"/>
    <property type="match status" value="1"/>
</dbReference>
<comment type="similarity">
    <text evidence="2">Belongs to the class-I pyridoxal-phosphate-dependent aminotransferase family.</text>
</comment>
<evidence type="ECO:0000313" key="8">
    <source>
        <dbReference type="Proteomes" id="UP000261284"/>
    </source>
</evidence>
<dbReference type="SUPFAM" id="SSF53383">
    <property type="entry name" value="PLP-dependent transferases"/>
    <property type="match status" value="1"/>
</dbReference>
<dbReference type="FunFam" id="3.40.640.10:FF:000033">
    <property type="entry name" value="Aspartate aminotransferase"/>
    <property type="match status" value="1"/>
</dbReference>
<keyword evidence="5" id="KW-0663">Pyridoxal phosphate</keyword>
<comment type="cofactor">
    <cofactor evidence="1">
        <name>pyridoxal 5'-phosphate</name>
        <dbReference type="ChEBI" id="CHEBI:597326"/>
    </cofactor>
</comment>
<keyword evidence="3 7" id="KW-0032">Aminotransferase</keyword>
<gene>
    <name evidence="7" type="ORF">DXN05_04690</name>
</gene>
<evidence type="ECO:0000256" key="4">
    <source>
        <dbReference type="ARBA" id="ARBA00022679"/>
    </source>
</evidence>
<dbReference type="InterPro" id="IPR015422">
    <property type="entry name" value="PyrdxlP-dep_Trfase_small"/>
</dbReference>
<proteinExistence type="inferred from homology"/>
<dbReference type="NCBIfam" id="NF006569">
    <property type="entry name" value="PRK09082.1"/>
    <property type="match status" value="1"/>
</dbReference>
<evidence type="ECO:0000256" key="2">
    <source>
        <dbReference type="ARBA" id="ARBA00007441"/>
    </source>
</evidence>
<dbReference type="GO" id="GO:0030170">
    <property type="term" value="F:pyridoxal phosphate binding"/>
    <property type="evidence" value="ECO:0007669"/>
    <property type="project" value="InterPro"/>
</dbReference>
<comment type="caution">
    <text evidence="7">The sequence shown here is derived from an EMBL/GenBank/DDBJ whole genome shotgun (WGS) entry which is preliminary data.</text>
</comment>
<feature type="domain" description="Aminotransferase class I/classII large" evidence="6">
    <location>
        <begin position="36"/>
        <end position="386"/>
    </location>
</feature>
<reference evidence="7 8" key="1">
    <citation type="submission" date="2018-08" db="EMBL/GenBank/DDBJ databases">
        <title>Chitinophagaceae sp. K23C18032701, a novel bacterium isolated from forest soil.</title>
        <authorList>
            <person name="Wang C."/>
        </authorList>
    </citation>
    <scope>NUCLEOTIDE SEQUENCE [LARGE SCALE GENOMIC DNA]</scope>
    <source>
        <strain evidence="7 8">K23C18032701</strain>
    </source>
</reference>
<keyword evidence="4 7" id="KW-0808">Transferase</keyword>
<evidence type="ECO:0000256" key="1">
    <source>
        <dbReference type="ARBA" id="ARBA00001933"/>
    </source>
</evidence>
<dbReference type="InterPro" id="IPR004839">
    <property type="entry name" value="Aminotransferase_I/II_large"/>
</dbReference>
<keyword evidence="8" id="KW-1185">Reference proteome</keyword>
<dbReference type="InterPro" id="IPR015421">
    <property type="entry name" value="PyrdxlP-dep_Trfase_major"/>
</dbReference>
<evidence type="ECO:0000256" key="5">
    <source>
        <dbReference type="ARBA" id="ARBA00022898"/>
    </source>
</evidence>